<proteinExistence type="predicted"/>
<dbReference type="EMBL" id="UINC01132336">
    <property type="protein sequence ID" value="SVD14588.1"/>
    <property type="molecule type" value="Genomic_DNA"/>
</dbReference>
<gene>
    <name evidence="1" type="ORF">METZ01_LOCUS367442</name>
</gene>
<evidence type="ECO:0000313" key="1">
    <source>
        <dbReference type="EMBL" id="SVD14588.1"/>
    </source>
</evidence>
<reference evidence="1" key="1">
    <citation type="submission" date="2018-05" db="EMBL/GenBank/DDBJ databases">
        <authorList>
            <person name="Lanie J.A."/>
            <person name="Ng W.-L."/>
            <person name="Kazmierczak K.M."/>
            <person name="Andrzejewski T.M."/>
            <person name="Davidsen T.M."/>
            <person name="Wayne K.J."/>
            <person name="Tettelin H."/>
            <person name="Glass J.I."/>
            <person name="Rusch D."/>
            <person name="Podicherti R."/>
            <person name="Tsui H.-C.T."/>
            <person name="Winkler M.E."/>
        </authorList>
    </citation>
    <scope>NUCLEOTIDE SEQUENCE</scope>
</reference>
<accession>A0A382SZJ7</accession>
<dbReference type="AlphaFoldDB" id="A0A382SZJ7"/>
<protein>
    <submittedName>
        <fullName evidence="1">Uncharacterized protein</fullName>
    </submittedName>
</protein>
<organism evidence="1">
    <name type="scientific">marine metagenome</name>
    <dbReference type="NCBI Taxonomy" id="408172"/>
    <lineage>
        <taxon>unclassified sequences</taxon>
        <taxon>metagenomes</taxon>
        <taxon>ecological metagenomes</taxon>
    </lineage>
</organism>
<name>A0A382SZJ7_9ZZZZ</name>
<sequence length="36" mass="4096">MLIPKPRPAGFFVCGMMGGFGNELHRNDIKQNNYIE</sequence>